<proteinExistence type="predicted"/>
<feature type="non-terminal residue" evidence="2">
    <location>
        <position position="1"/>
    </location>
</feature>
<feature type="compositionally biased region" description="Polar residues" evidence="1">
    <location>
        <begin position="27"/>
        <end position="45"/>
    </location>
</feature>
<evidence type="ECO:0000313" key="3">
    <source>
        <dbReference type="Proteomes" id="UP000269945"/>
    </source>
</evidence>
<name>A0A9X9LPP3_GULGU</name>
<dbReference type="EMBL" id="CYRY02010565">
    <property type="protein sequence ID" value="VCW78726.1"/>
    <property type="molecule type" value="Genomic_DNA"/>
</dbReference>
<gene>
    <name evidence="2" type="ORF">BN2614_LOCUS1</name>
</gene>
<dbReference type="Proteomes" id="UP000269945">
    <property type="component" value="Unassembled WGS sequence"/>
</dbReference>
<organism evidence="2 3">
    <name type="scientific">Gulo gulo</name>
    <name type="common">Wolverine</name>
    <name type="synonym">Gluton</name>
    <dbReference type="NCBI Taxonomy" id="48420"/>
    <lineage>
        <taxon>Eukaryota</taxon>
        <taxon>Metazoa</taxon>
        <taxon>Chordata</taxon>
        <taxon>Craniata</taxon>
        <taxon>Vertebrata</taxon>
        <taxon>Euteleostomi</taxon>
        <taxon>Mammalia</taxon>
        <taxon>Eutheria</taxon>
        <taxon>Laurasiatheria</taxon>
        <taxon>Carnivora</taxon>
        <taxon>Caniformia</taxon>
        <taxon>Musteloidea</taxon>
        <taxon>Mustelidae</taxon>
        <taxon>Guloninae</taxon>
        <taxon>Gulo</taxon>
    </lineage>
</organism>
<evidence type="ECO:0000313" key="2">
    <source>
        <dbReference type="EMBL" id="VCW78726.1"/>
    </source>
</evidence>
<dbReference type="AlphaFoldDB" id="A0A9X9LPP3"/>
<evidence type="ECO:0000256" key="1">
    <source>
        <dbReference type="SAM" id="MobiDB-lite"/>
    </source>
</evidence>
<accession>A0A9X9LPP3</accession>
<comment type="caution">
    <text evidence="2">The sequence shown here is derived from an EMBL/GenBank/DDBJ whole genome shotgun (WGS) entry which is preliminary data.</text>
</comment>
<feature type="region of interest" description="Disordered" evidence="1">
    <location>
        <begin position="1"/>
        <end position="102"/>
    </location>
</feature>
<keyword evidence="3" id="KW-1185">Reference proteome</keyword>
<protein>
    <submittedName>
        <fullName evidence="2">Uncharacterized protein</fullName>
    </submittedName>
</protein>
<sequence length="130" mass="13247">RQSPRHSARSWPGPGAHTLRPEGAASLFQNGDASSLRSATVTGPATWTDELGAGRPGAVRGKASSFPGGEGRRARPAEPGSDSLGCGEAPLQSAQKDEIDTLHLPKGTGTHVSSSFSPCCLLCEVGLLGS</sequence>
<reference evidence="2 3" key="1">
    <citation type="submission" date="2018-10" db="EMBL/GenBank/DDBJ databases">
        <authorList>
            <person name="Ekblom R."/>
            <person name="Jareborg N."/>
        </authorList>
    </citation>
    <scope>NUCLEOTIDE SEQUENCE [LARGE SCALE GENOMIC DNA]</scope>
    <source>
        <tissue evidence="2">Muscle</tissue>
    </source>
</reference>